<evidence type="ECO:0000256" key="9">
    <source>
        <dbReference type="ARBA" id="ARBA00031306"/>
    </source>
</evidence>
<dbReference type="eggNOG" id="COG1477">
    <property type="taxonomic scope" value="Bacteria"/>
</dbReference>
<dbReference type="EC" id="2.7.1.180" evidence="2"/>
<organism evidence="11 12">
    <name type="scientific">Litoreibacter arenae DSM 19593</name>
    <dbReference type="NCBI Taxonomy" id="1123360"/>
    <lineage>
        <taxon>Bacteria</taxon>
        <taxon>Pseudomonadati</taxon>
        <taxon>Pseudomonadota</taxon>
        <taxon>Alphaproteobacteria</taxon>
        <taxon>Rhodobacterales</taxon>
        <taxon>Roseobacteraceae</taxon>
        <taxon>Litoreibacter</taxon>
    </lineage>
</organism>
<keyword evidence="6" id="KW-0479">Metal-binding</keyword>
<evidence type="ECO:0000256" key="7">
    <source>
        <dbReference type="ARBA" id="ARBA00022827"/>
    </source>
</evidence>
<dbReference type="PANTHER" id="PTHR30040:SF2">
    <property type="entry name" value="FAD:PROTEIN FMN TRANSFERASE"/>
    <property type="match status" value="1"/>
</dbReference>
<dbReference type="PATRIC" id="fig|1123360.3.peg.2324"/>
<reference evidence="12" key="1">
    <citation type="journal article" date="2013" name="Stand. Genomic Sci.">
        <title>Genome sequence of the Litoreibacter arenae type strain (DSM 19593(T)), a member of the Roseobacter clade isolated from sea sand.</title>
        <authorList>
            <person name="Riedel T."/>
            <person name="Fiebig A."/>
            <person name="Petersen J."/>
            <person name="Gronow S."/>
            <person name="Kyrpides N.C."/>
            <person name="Goker M."/>
            <person name="Klenk H.P."/>
        </authorList>
    </citation>
    <scope>NUCLEOTIDE SEQUENCE [LARGE SCALE GENOMIC DNA]</scope>
    <source>
        <strain evidence="12">DSM 19593</strain>
    </source>
</reference>
<dbReference type="AlphaFoldDB" id="S9RX35"/>
<evidence type="ECO:0000256" key="1">
    <source>
        <dbReference type="ARBA" id="ARBA00001946"/>
    </source>
</evidence>
<dbReference type="EMBL" id="AONI01000011">
    <property type="protein sequence ID" value="EPX78554.1"/>
    <property type="molecule type" value="Genomic_DNA"/>
</dbReference>
<accession>S9RX35</accession>
<proteinExistence type="predicted"/>
<keyword evidence="12" id="KW-1185">Reference proteome</keyword>
<dbReference type="InterPro" id="IPR003374">
    <property type="entry name" value="ApbE-like_sf"/>
</dbReference>
<sequence>MGAQARMTLAGPVPKDQARSILRAVEHELARLERIFSLHHPRSQIVQLNSSGILKAPASEFVEVLDLCDHLNMATKGAFDPTLQPLWLAHARSAAQGRIPSEDDLMQARDAVGWEHLRFDAGAVRFGRAGCSLTLNGVAQGYVTDRIANLLRQRGLSDILVDMGEIAALGKHPWPVGIVTPGGDLVSQVTLQDRAMATSAPMGTLLAPEIGLGHIIDPRNTENQPRHKLVSVSANSAALADGLSTAFCLMTRPGIQSCLEQTDGAKLEAMA</sequence>
<name>S9RX35_9RHOB</name>
<dbReference type="Gene3D" id="3.10.520.10">
    <property type="entry name" value="ApbE-like domains"/>
    <property type="match status" value="1"/>
</dbReference>
<comment type="caution">
    <text evidence="11">The sequence shown here is derived from an EMBL/GenBank/DDBJ whole genome shotgun (WGS) entry which is preliminary data.</text>
</comment>
<protein>
    <recommendedName>
        <fullName evidence="3">FAD:protein FMN transferase</fullName>
        <ecNumber evidence="2">2.7.1.180</ecNumber>
    </recommendedName>
    <alternativeName>
        <fullName evidence="9">Flavin transferase</fullName>
    </alternativeName>
</protein>
<dbReference type="Proteomes" id="UP000015351">
    <property type="component" value="Unassembled WGS sequence"/>
</dbReference>
<evidence type="ECO:0000313" key="11">
    <source>
        <dbReference type="EMBL" id="EPX78554.1"/>
    </source>
</evidence>
<dbReference type="PANTHER" id="PTHR30040">
    <property type="entry name" value="THIAMINE BIOSYNTHESIS LIPOPROTEIN APBE"/>
    <property type="match status" value="1"/>
</dbReference>
<keyword evidence="8" id="KW-0460">Magnesium</keyword>
<dbReference type="Pfam" id="PF02424">
    <property type="entry name" value="ApbE"/>
    <property type="match status" value="1"/>
</dbReference>
<keyword evidence="5" id="KW-0808">Transferase</keyword>
<dbReference type="GO" id="GO:0046872">
    <property type="term" value="F:metal ion binding"/>
    <property type="evidence" value="ECO:0007669"/>
    <property type="project" value="UniProtKB-KW"/>
</dbReference>
<comment type="catalytic activity">
    <reaction evidence="10">
        <text>L-threonyl-[protein] + FAD = FMN-L-threonyl-[protein] + AMP + H(+)</text>
        <dbReference type="Rhea" id="RHEA:36847"/>
        <dbReference type="Rhea" id="RHEA-COMP:11060"/>
        <dbReference type="Rhea" id="RHEA-COMP:11061"/>
        <dbReference type="ChEBI" id="CHEBI:15378"/>
        <dbReference type="ChEBI" id="CHEBI:30013"/>
        <dbReference type="ChEBI" id="CHEBI:57692"/>
        <dbReference type="ChEBI" id="CHEBI:74257"/>
        <dbReference type="ChEBI" id="CHEBI:456215"/>
        <dbReference type="EC" id="2.7.1.180"/>
    </reaction>
</comment>
<evidence type="ECO:0000256" key="8">
    <source>
        <dbReference type="ARBA" id="ARBA00022842"/>
    </source>
</evidence>
<keyword evidence="4" id="KW-0285">Flavoprotein</keyword>
<evidence type="ECO:0000256" key="4">
    <source>
        <dbReference type="ARBA" id="ARBA00022630"/>
    </source>
</evidence>
<evidence type="ECO:0000256" key="5">
    <source>
        <dbReference type="ARBA" id="ARBA00022679"/>
    </source>
</evidence>
<evidence type="ECO:0000256" key="6">
    <source>
        <dbReference type="ARBA" id="ARBA00022723"/>
    </source>
</evidence>
<evidence type="ECO:0000313" key="12">
    <source>
        <dbReference type="Proteomes" id="UP000015351"/>
    </source>
</evidence>
<evidence type="ECO:0000256" key="3">
    <source>
        <dbReference type="ARBA" id="ARBA00016337"/>
    </source>
</evidence>
<gene>
    <name evidence="11" type="ORF">thalar_02346</name>
</gene>
<evidence type="ECO:0000256" key="2">
    <source>
        <dbReference type="ARBA" id="ARBA00011955"/>
    </source>
</evidence>
<keyword evidence="7" id="KW-0274">FAD</keyword>
<dbReference type="STRING" id="1123360.thalar_02346"/>
<comment type="cofactor">
    <cofactor evidence="1">
        <name>Mg(2+)</name>
        <dbReference type="ChEBI" id="CHEBI:18420"/>
    </cofactor>
</comment>
<dbReference type="InterPro" id="IPR024932">
    <property type="entry name" value="ApbE"/>
</dbReference>
<dbReference type="GO" id="GO:0016740">
    <property type="term" value="F:transferase activity"/>
    <property type="evidence" value="ECO:0007669"/>
    <property type="project" value="UniProtKB-KW"/>
</dbReference>
<dbReference type="HOGENOM" id="CLU_044403_2_0_5"/>
<evidence type="ECO:0000256" key="10">
    <source>
        <dbReference type="ARBA" id="ARBA00048540"/>
    </source>
</evidence>
<dbReference type="SUPFAM" id="SSF143631">
    <property type="entry name" value="ApbE-like"/>
    <property type="match status" value="1"/>
</dbReference>